<keyword evidence="1" id="KW-1133">Transmembrane helix</keyword>
<sequence>MKQMITVAGGVFFSVGIMFLLLGGWSFWEKIKFENELGNRGQFNTTISKLSGWEEFNKQELERKQNLVFTFLVIAGISGSLGVGLAIAGKNQPTQ</sequence>
<keyword evidence="1" id="KW-0472">Membrane</keyword>
<evidence type="ECO:0000256" key="1">
    <source>
        <dbReference type="SAM" id="Phobius"/>
    </source>
</evidence>
<evidence type="ECO:0000313" key="2">
    <source>
        <dbReference type="EMBL" id="PHK03181.1"/>
    </source>
</evidence>
<dbReference type="AlphaFoldDB" id="A0A9Q5ZBV4"/>
<protein>
    <submittedName>
        <fullName evidence="2">Uncharacterized protein</fullName>
    </submittedName>
</protein>
<name>A0A9Q5ZBV4_NOSLI</name>
<accession>A0A9Q5ZBV4</accession>
<proteinExistence type="predicted"/>
<dbReference type="RefSeq" id="WP_099068672.1">
    <property type="nucleotide sequence ID" value="NZ_LAHD01000041.1"/>
</dbReference>
<dbReference type="EMBL" id="LAHD01000041">
    <property type="protein sequence ID" value="PHK03181.1"/>
    <property type="molecule type" value="Genomic_DNA"/>
</dbReference>
<gene>
    <name evidence="2" type="ORF">VF08_15860</name>
</gene>
<organism evidence="2 3">
    <name type="scientific">Nostoc linckia z8</name>
    <dbReference type="NCBI Taxonomy" id="1628746"/>
    <lineage>
        <taxon>Bacteria</taxon>
        <taxon>Bacillati</taxon>
        <taxon>Cyanobacteriota</taxon>
        <taxon>Cyanophyceae</taxon>
        <taxon>Nostocales</taxon>
        <taxon>Nostocaceae</taxon>
        <taxon>Nostoc</taxon>
    </lineage>
</organism>
<keyword evidence="1" id="KW-0812">Transmembrane</keyword>
<reference evidence="2 3" key="1">
    <citation type="submission" date="2015-02" db="EMBL/GenBank/DDBJ databases">
        <title>Nostoc linckia genome annotation.</title>
        <authorList>
            <person name="Zhou Z."/>
        </authorList>
    </citation>
    <scope>NUCLEOTIDE SEQUENCE [LARGE SCALE GENOMIC DNA]</scope>
    <source>
        <strain evidence="3">z8</strain>
    </source>
</reference>
<feature type="transmembrane region" description="Helical" evidence="1">
    <location>
        <begin position="67"/>
        <end position="88"/>
    </location>
</feature>
<dbReference type="Proteomes" id="UP000222310">
    <property type="component" value="Unassembled WGS sequence"/>
</dbReference>
<dbReference type="GeneID" id="57094826"/>
<comment type="caution">
    <text evidence="2">The sequence shown here is derived from an EMBL/GenBank/DDBJ whole genome shotgun (WGS) entry which is preliminary data.</text>
</comment>
<evidence type="ECO:0000313" key="3">
    <source>
        <dbReference type="Proteomes" id="UP000222310"/>
    </source>
</evidence>
<feature type="transmembrane region" description="Helical" evidence="1">
    <location>
        <begin position="7"/>
        <end position="28"/>
    </location>
</feature>